<dbReference type="RefSeq" id="WP_346156304.1">
    <property type="nucleotide sequence ID" value="NZ_BAAATE010000046.1"/>
</dbReference>
<reference evidence="2" key="1">
    <citation type="journal article" date="2019" name="Int. J. Syst. Evol. Microbiol.">
        <title>The Global Catalogue of Microorganisms (GCM) 10K type strain sequencing project: providing services to taxonomists for standard genome sequencing and annotation.</title>
        <authorList>
            <consortium name="The Broad Institute Genomics Platform"/>
            <consortium name="The Broad Institute Genome Sequencing Center for Infectious Disease"/>
            <person name="Wu L."/>
            <person name="Ma J."/>
        </authorList>
    </citation>
    <scope>NUCLEOTIDE SEQUENCE [LARGE SCALE GENOMIC DNA]</scope>
    <source>
        <strain evidence="2">JCM 6835</strain>
    </source>
</reference>
<name>A0ABP6FP31_9ACTN</name>
<proteinExistence type="predicted"/>
<organism evidence="1 2">
    <name type="scientific">Nonomuraea recticatena</name>
    <dbReference type="NCBI Taxonomy" id="46178"/>
    <lineage>
        <taxon>Bacteria</taxon>
        <taxon>Bacillati</taxon>
        <taxon>Actinomycetota</taxon>
        <taxon>Actinomycetes</taxon>
        <taxon>Streptosporangiales</taxon>
        <taxon>Streptosporangiaceae</taxon>
        <taxon>Nonomuraea</taxon>
    </lineage>
</organism>
<gene>
    <name evidence="1" type="ORF">GCM10010412_091830</name>
</gene>
<dbReference type="EMBL" id="BAAATE010000046">
    <property type="protein sequence ID" value="GAA2697157.1"/>
    <property type="molecule type" value="Genomic_DNA"/>
</dbReference>
<evidence type="ECO:0008006" key="3">
    <source>
        <dbReference type="Google" id="ProtNLM"/>
    </source>
</evidence>
<sequence>MPFVQLTTTAPVSRELAARLAEELAQALGLPGGAVIVQRIVTARTGASGPGPSTVDTGAVAVIRGRPRAAGLMREAVTRAASLLTRELALDPDLVLVSWPDPGVVATGGKS</sequence>
<comment type="caution">
    <text evidence="1">The sequence shown here is derived from an EMBL/GenBank/DDBJ whole genome shotgun (WGS) entry which is preliminary data.</text>
</comment>
<evidence type="ECO:0000313" key="1">
    <source>
        <dbReference type="EMBL" id="GAA2697157.1"/>
    </source>
</evidence>
<keyword evidence="2" id="KW-1185">Reference proteome</keyword>
<protein>
    <recommendedName>
        <fullName evidence="3">4-oxalocrotonate tautomerase domain-containing protein</fullName>
    </recommendedName>
</protein>
<accession>A0ABP6FP31</accession>
<dbReference type="Proteomes" id="UP001501666">
    <property type="component" value="Unassembled WGS sequence"/>
</dbReference>
<evidence type="ECO:0000313" key="2">
    <source>
        <dbReference type="Proteomes" id="UP001501666"/>
    </source>
</evidence>